<dbReference type="GO" id="GO:0008270">
    <property type="term" value="F:zinc ion binding"/>
    <property type="evidence" value="ECO:0007669"/>
    <property type="project" value="InterPro"/>
</dbReference>
<dbReference type="FunFam" id="3.20.20.70:FF:000013">
    <property type="entry name" value="Class II fructose-bisphosphate aldolase"/>
    <property type="match status" value="1"/>
</dbReference>
<dbReference type="NCBIfam" id="TIGR01520">
    <property type="entry name" value="FruBisAldo_II_A"/>
    <property type="match status" value="1"/>
</dbReference>
<keyword evidence="12" id="KW-1185">Reference proteome</keyword>
<comment type="catalytic activity">
    <reaction evidence="1">
        <text>beta-D-fructose 1,6-bisphosphate = D-glyceraldehyde 3-phosphate + dihydroxyacetone phosphate</text>
        <dbReference type="Rhea" id="RHEA:14729"/>
        <dbReference type="ChEBI" id="CHEBI:32966"/>
        <dbReference type="ChEBI" id="CHEBI:57642"/>
        <dbReference type="ChEBI" id="CHEBI:59776"/>
        <dbReference type="EC" id="4.1.2.13"/>
    </reaction>
</comment>
<dbReference type="PIRSF" id="PIRSF001359">
    <property type="entry name" value="F_bP_aldolase_II"/>
    <property type="match status" value="1"/>
</dbReference>
<proteinExistence type="inferred from homology"/>
<dbReference type="UniPathway" id="UPA00109">
    <property type="reaction ID" value="UER00183"/>
</dbReference>
<keyword evidence="10" id="KW-0456">Lyase</keyword>
<dbReference type="OrthoDB" id="35652at2759"/>
<dbReference type="GO" id="GO:0005829">
    <property type="term" value="C:cytosol"/>
    <property type="evidence" value="ECO:0007669"/>
    <property type="project" value="TreeGrafter"/>
</dbReference>
<dbReference type="Pfam" id="PF01116">
    <property type="entry name" value="F_bP_aldolase"/>
    <property type="match status" value="1"/>
</dbReference>
<dbReference type="CDD" id="cd00946">
    <property type="entry name" value="FBP_aldolase_IIA"/>
    <property type="match status" value="1"/>
</dbReference>
<gene>
    <name evidence="11" type="ORF">AV274_4642</name>
</gene>
<dbReference type="GO" id="GO:0006096">
    <property type="term" value="P:glycolytic process"/>
    <property type="evidence" value="ECO:0007669"/>
    <property type="project" value="UniProtKB-UniPathway"/>
</dbReference>
<keyword evidence="9" id="KW-0324">Glycolysis</keyword>
<evidence type="ECO:0000256" key="1">
    <source>
        <dbReference type="ARBA" id="ARBA00000441"/>
    </source>
</evidence>
<dbReference type="AlphaFoldDB" id="A0A196S9G5"/>
<accession>A0A196S9G5</accession>
<dbReference type="NCBIfam" id="TIGR00167">
    <property type="entry name" value="cbbA"/>
    <property type="match status" value="1"/>
</dbReference>
<comment type="pathway">
    <text evidence="4">Carbohydrate degradation; glycolysis; D-glyceraldehyde 3-phosphate and glycerone phosphate from D-glucose: step 4/4.</text>
</comment>
<dbReference type="STRING" id="478820.A0A196S9G5"/>
<dbReference type="Proteomes" id="UP000078348">
    <property type="component" value="Unassembled WGS sequence"/>
</dbReference>
<organism evidence="11 12">
    <name type="scientific">Blastocystis sp. subtype 1 (strain ATCC 50177 / NandII)</name>
    <dbReference type="NCBI Taxonomy" id="478820"/>
    <lineage>
        <taxon>Eukaryota</taxon>
        <taxon>Sar</taxon>
        <taxon>Stramenopiles</taxon>
        <taxon>Bigyra</taxon>
        <taxon>Opalozoa</taxon>
        <taxon>Opalinata</taxon>
        <taxon>Blastocystidae</taxon>
        <taxon>Blastocystis</taxon>
    </lineage>
</organism>
<dbReference type="PANTHER" id="PTHR30559:SF0">
    <property type="entry name" value="FRUCTOSE-BISPHOSPHATE ALDOLASE"/>
    <property type="match status" value="1"/>
</dbReference>
<dbReference type="SUPFAM" id="SSF51569">
    <property type="entry name" value="Aldolase"/>
    <property type="match status" value="1"/>
</dbReference>
<dbReference type="EC" id="4.1.2.13" evidence="6"/>
<dbReference type="GO" id="GO:0004332">
    <property type="term" value="F:fructose-bisphosphate aldolase activity"/>
    <property type="evidence" value="ECO:0007669"/>
    <property type="project" value="UniProtKB-EC"/>
</dbReference>
<dbReference type="GO" id="GO:0006094">
    <property type="term" value="P:gluconeogenesis"/>
    <property type="evidence" value="ECO:0007669"/>
    <property type="project" value="TreeGrafter"/>
</dbReference>
<dbReference type="InterPro" id="IPR006411">
    <property type="entry name" value="Fruct_bisP_bact"/>
</dbReference>
<dbReference type="InterPro" id="IPR013785">
    <property type="entry name" value="Aldolase_TIM"/>
</dbReference>
<reference evidence="11 12" key="1">
    <citation type="submission" date="2016-05" db="EMBL/GenBank/DDBJ databases">
        <title>Nuclear genome of Blastocystis sp. subtype 1 NandII.</title>
        <authorList>
            <person name="Gentekaki E."/>
            <person name="Curtis B."/>
            <person name="Stairs C."/>
            <person name="Eme L."/>
            <person name="Herman E."/>
            <person name="Klimes V."/>
            <person name="Arias M.C."/>
            <person name="Elias M."/>
            <person name="Hilliou F."/>
            <person name="Klute M."/>
            <person name="Malik S.-B."/>
            <person name="Pightling A."/>
            <person name="Rachubinski R."/>
            <person name="Salas D."/>
            <person name="Schlacht A."/>
            <person name="Suga H."/>
            <person name="Archibald J."/>
            <person name="Ball S.G."/>
            <person name="Clark G."/>
            <person name="Dacks J."/>
            <person name="Van Der Giezen M."/>
            <person name="Tsaousis A."/>
            <person name="Roger A."/>
        </authorList>
    </citation>
    <scope>NUCLEOTIDE SEQUENCE [LARGE SCALE GENOMIC DNA]</scope>
    <source>
        <strain evidence="12">ATCC 50177 / NandII</strain>
    </source>
</reference>
<evidence type="ECO:0000256" key="10">
    <source>
        <dbReference type="ARBA" id="ARBA00023239"/>
    </source>
</evidence>
<evidence type="ECO:0000256" key="9">
    <source>
        <dbReference type="ARBA" id="ARBA00023152"/>
    </source>
</evidence>
<comment type="caution">
    <text evidence="11">The sequence shown here is derived from an EMBL/GenBank/DDBJ whole genome shotgun (WGS) entry which is preliminary data.</text>
</comment>
<evidence type="ECO:0000256" key="7">
    <source>
        <dbReference type="ARBA" id="ARBA00022723"/>
    </source>
</evidence>
<comment type="cofactor">
    <cofactor evidence="2">
        <name>Zn(2+)</name>
        <dbReference type="ChEBI" id="CHEBI:29105"/>
    </cofactor>
</comment>
<evidence type="ECO:0000256" key="4">
    <source>
        <dbReference type="ARBA" id="ARBA00004714"/>
    </source>
</evidence>
<protein>
    <recommendedName>
        <fullName evidence="6">fructose-bisphosphate aldolase</fullName>
        <ecNumber evidence="6">4.1.2.13</ecNumber>
    </recommendedName>
</protein>
<dbReference type="PANTHER" id="PTHR30559">
    <property type="entry name" value="FRUCTOSE-BISPHOSPHATE ALDOLASE CLASS 2"/>
    <property type="match status" value="1"/>
</dbReference>
<keyword evidence="8" id="KW-0862">Zinc</keyword>
<comment type="function">
    <text evidence="3">Catalyzes the aldol condensation of dihydroxyacetone phosphate (DHAP or glycerone-phosphate) with glyceraldehyde 3-phosphate (G3P) to form fructose 1,6-bisphosphate (FBP) in gluconeogenesis and the reverse reaction in glycolysis.</text>
</comment>
<dbReference type="EMBL" id="LXWW01000346">
    <property type="protein sequence ID" value="OAO13668.1"/>
    <property type="molecule type" value="Genomic_DNA"/>
</dbReference>
<dbReference type="Gene3D" id="3.20.20.70">
    <property type="entry name" value="Aldolase class I"/>
    <property type="match status" value="1"/>
</dbReference>
<evidence type="ECO:0000256" key="6">
    <source>
        <dbReference type="ARBA" id="ARBA00013068"/>
    </source>
</evidence>
<sequence>MSGKSVPARRSDLSPALGVLSFLHPGVLTGDETMELFRYAQKHGFAIPAVNCTNSDTVNSCLEAAAAVKSPIIIQFSNGGAAFVSGKGLKTDREQGNAIMGSVVGAKYVHSVAAAYGVPVVLHTDHCAKKLLPWLDGCLEADEQYFKETGRALYSSHMIDLSVETLDDNLALTSKYLERCNKVGVLLEMEIGVTGGEEDGVDNSGVENARLYSQPDEIMKVYTTLGKITPRFTVAAAFGNVHGVYAPGNVKLHPEILHNAQKYVKEHLSLEDNKPVMFVFHGGSGSLPEEIEVAVSAGVVKMNIDTDTQWAFWNGIRQYYLKNEDYLQKQVGTSTDATHPNKKFYDPRAWMREGEKSMVERIKEAFKELHCEARN</sequence>
<dbReference type="PROSITE" id="PS00602">
    <property type="entry name" value="ALDOLASE_CLASS_II_1"/>
    <property type="match status" value="1"/>
</dbReference>
<comment type="similarity">
    <text evidence="5">Belongs to the class II fructose-bisphosphate aldolase family.</text>
</comment>
<keyword evidence="7" id="KW-0479">Metal-binding</keyword>
<evidence type="ECO:0000313" key="12">
    <source>
        <dbReference type="Proteomes" id="UP000078348"/>
    </source>
</evidence>
<dbReference type="PROSITE" id="PS00806">
    <property type="entry name" value="ALDOLASE_CLASS_II_2"/>
    <property type="match status" value="1"/>
</dbReference>
<evidence type="ECO:0000256" key="2">
    <source>
        <dbReference type="ARBA" id="ARBA00001947"/>
    </source>
</evidence>
<dbReference type="InterPro" id="IPR000771">
    <property type="entry name" value="FBA_II"/>
</dbReference>
<dbReference type="NCBIfam" id="NF006628">
    <property type="entry name" value="PRK09197.1"/>
    <property type="match status" value="1"/>
</dbReference>
<evidence type="ECO:0000256" key="3">
    <source>
        <dbReference type="ARBA" id="ARBA00002181"/>
    </source>
</evidence>
<evidence type="ECO:0000256" key="8">
    <source>
        <dbReference type="ARBA" id="ARBA00022833"/>
    </source>
</evidence>
<evidence type="ECO:0000256" key="5">
    <source>
        <dbReference type="ARBA" id="ARBA00005812"/>
    </source>
</evidence>
<name>A0A196S9G5_BLAHN</name>
<evidence type="ECO:0000313" key="11">
    <source>
        <dbReference type="EMBL" id="OAO13668.1"/>
    </source>
</evidence>